<feature type="coiled-coil region" evidence="1">
    <location>
        <begin position="1231"/>
        <end position="1283"/>
    </location>
</feature>
<gene>
    <name evidence="4" type="ORF">V2J85_38410</name>
</gene>
<comment type="caution">
    <text evidence="4">The sequence shown here is derived from an EMBL/GenBank/DDBJ whole genome shotgun (WGS) entry which is preliminary data.</text>
</comment>
<keyword evidence="5" id="KW-1185">Reference proteome</keyword>
<feature type="region of interest" description="Disordered" evidence="2">
    <location>
        <begin position="1002"/>
        <end position="1042"/>
    </location>
</feature>
<keyword evidence="1" id="KW-0175">Coiled coil</keyword>
<feature type="region of interest" description="Disordered" evidence="2">
    <location>
        <begin position="800"/>
        <end position="919"/>
    </location>
</feature>
<feature type="region of interest" description="Disordered" evidence="2">
    <location>
        <begin position="76"/>
        <end position="105"/>
    </location>
</feature>
<evidence type="ECO:0000259" key="3">
    <source>
        <dbReference type="Pfam" id="PF15644"/>
    </source>
</evidence>
<evidence type="ECO:0000256" key="1">
    <source>
        <dbReference type="SAM" id="Coils"/>
    </source>
</evidence>
<dbReference type="Pfam" id="PF15644">
    <property type="entry name" value="Gln_amidase"/>
    <property type="match status" value="2"/>
</dbReference>
<feature type="region of interest" description="Disordered" evidence="2">
    <location>
        <begin position="1"/>
        <end position="41"/>
    </location>
</feature>
<evidence type="ECO:0000313" key="5">
    <source>
        <dbReference type="Proteomes" id="UP001307760"/>
    </source>
</evidence>
<feature type="compositionally biased region" description="Basic and acidic residues" evidence="2">
    <location>
        <begin position="84"/>
        <end position="105"/>
    </location>
</feature>
<organism evidence="4 5">
    <name type="scientific">Streptomyces bugieae</name>
    <dbReference type="NCBI Taxonomy" id="3098223"/>
    <lineage>
        <taxon>Bacteria</taxon>
        <taxon>Bacillati</taxon>
        <taxon>Actinomycetota</taxon>
        <taxon>Actinomycetes</taxon>
        <taxon>Kitasatosporales</taxon>
        <taxon>Streptomycetaceae</taxon>
        <taxon>Streptomyces</taxon>
    </lineage>
</organism>
<feature type="region of interest" description="Disordered" evidence="2">
    <location>
        <begin position="198"/>
        <end position="692"/>
    </location>
</feature>
<feature type="compositionally biased region" description="Basic and acidic residues" evidence="2">
    <location>
        <begin position="555"/>
        <end position="569"/>
    </location>
</feature>
<dbReference type="RefSeq" id="WP_330824168.1">
    <property type="nucleotide sequence ID" value="NZ_JAZBJP010000054.1"/>
</dbReference>
<feature type="compositionally biased region" description="Basic and acidic residues" evidence="2">
    <location>
        <begin position="857"/>
        <end position="894"/>
    </location>
</feature>
<sequence length="1328" mass="146197">MGLNHQPSGLYSPFPHDQQALETSFPRNPDGSPRAFNDPFQPWAQLQNDGGPSVLGRSNNCADCTRSFMESWYGNPQVSGVRTYDPDGKGGIDRASGEREGTRNIEEYTGAKFRNSGPNSKDGYDRIADELRQAGPGAAAAVLVTWPKNPDGSGGGAHVFNAVNHDGKVVWVDSQTGKVSHQPINTSAEGVWHLVLDANRQPFDPATHQNQTPQAQQQPQPQNQQQPQQQAQQAPQPQPQTQQPQTQQPQPQPQTQQQQPQQQAQQAQQPQPQPQQHPNPQQQAQQAPQPQQQPQPNPQQQAQQAPQPQHPQPQPQQPNPYAQQQPQQQQPNPYAQQQPHQQQPQHQQPGPYNQPHQQQPGPHTQQPNPYAQPQQQPGPYQQHPYAQQQPHQQQPNPYAQQPHQQQPNPYAQPHQQPNPYAQPHQQQPNPYAQPQQHQQQPGPYQQPHQQHQQQPGPYAQQPQQQPHAQQQPGPYQQQQPGPYQQQPNPYTQPHQQPHQQNPYAQQQPGPYTQQPQPNPYAQQHPQNFQNPQHPAGTPDTAAGASPTPDSGRPNDAQRPEGSERPEAADHSPNTEQNTQDRAHAPADQSHDSHKTDQGDHSETLHHTGQGDPSDQGDHDRSHDVPPSASDTRNRERPGGLDGPTDEHQQHVENAIPKDDDGRPQPHPDPNDGHWVDTINHPGPDAPGRNNNCVDAALATADTYAGNPTAAAHRTPDTHPDGTPSDRGEANGRDRIENTLGAPFHDYGNGPDAFHRLENDLRDNGHGSQAVIVTQDNNGRAHAWNVVNHNGKITYVDAQTGRTSDRPLHDGSNGVHAIPLGADRRPTTPTPTPTTDRHTTDPRTDTPRRPAAEPGAAGDKHPHPDDMDIDGDEGHDAKKPKLDQDDSKFDQERTRGTAQFGETQEAHQRHYGQLGEDSQSRLRESHDVRQVGLEGALTPLRGWAQDGSLHRVAEEAQNNGKITFNRLRKLLNGFDKLDEGTQLAIIGGIGRLSSAYHGAHAVGESPVSMDPGRKKSTAPQGTSAKPGHALHESHVVGGQGPSAEARAYAVRQEAGGKDAPDSAVEKFDNEFLGLRANHGQGVLQPDMSGKNYAVLMMEERDKDGNVVDIHYVIDSSIPGSSEHHHDHSEPHLGEWARQVEKQHGDRFRAVRMYTEFEPCGDKTGTGGANCSDYLTHEMGRDDGDGRARNNKARVKRGLEVPEGQAKNPMIVDYGIGYRKGPTDGEVGPRAKMAAAEQKVNEAKEAVEKAKKEGSESLKEDRARLKDAREELKQAKAEEAAARAAGEPDRAKVKAEFDRDMNQYRGELLRIWMAAARAKDAGVVAPQIAP</sequence>
<feature type="domain" description="Tox-PL" evidence="3">
    <location>
        <begin position="59"/>
        <end position="178"/>
    </location>
</feature>
<feature type="compositionally biased region" description="Basic and acidic residues" evidence="2">
    <location>
        <begin position="713"/>
        <end position="732"/>
    </location>
</feature>
<accession>A0ABU7P1X6</accession>
<feature type="compositionally biased region" description="Low complexity" evidence="2">
    <location>
        <begin position="278"/>
        <end position="290"/>
    </location>
</feature>
<reference evidence="4 5" key="1">
    <citation type="submission" date="2023-12" db="EMBL/GenBank/DDBJ databases">
        <title>30 novel species of actinomycetes from the DSMZ collection.</title>
        <authorList>
            <person name="Nouioui I."/>
        </authorList>
    </citation>
    <scope>NUCLEOTIDE SEQUENCE [LARGE SCALE GENOMIC DNA]</scope>
    <source>
        <strain evidence="4 5">DSM 41528</strain>
    </source>
</reference>
<feature type="compositionally biased region" description="Low complexity" evidence="2">
    <location>
        <begin position="205"/>
        <end position="270"/>
    </location>
</feature>
<feature type="region of interest" description="Disordered" evidence="2">
    <location>
        <begin position="706"/>
        <end position="732"/>
    </location>
</feature>
<dbReference type="InterPro" id="IPR028908">
    <property type="entry name" value="Tox-PL_dom"/>
</dbReference>
<feature type="compositionally biased region" description="Basic and acidic residues" evidence="2">
    <location>
        <begin position="834"/>
        <end position="850"/>
    </location>
</feature>
<feature type="domain" description="Tox-PL" evidence="3">
    <location>
        <begin position="690"/>
        <end position="800"/>
    </location>
</feature>
<dbReference type="EMBL" id="JAZBJP010000054">
    <property type="protein sequence ID" value="MEE4425142.1"/>
    <property type="molecule type" value="Genomic_DNA"/>
</dbReference>
<feature type="compositionally biased region" description="Pro residues" evidence="2">
    <location>
        <begin position="308"/>
        <end position="318"/>
    </location>
</feature>
<feature type="compositionally biased region" description="Low complexity" evidence="2">
    <location>
        <begin position="319"/>
        <end position="534"/>
    </location>
</feature>
<feature type="compositionally biased region" description="Basic and acidic residues" evidence="2">
    <location>
        <begin position="578"/>
        <end position="605"/>
    </location>
</feature>
<name>A0ABU7P1X6_9ACTN</name>
<evidence type="ECO:0000313" key="4">
    <source>
        <dbReference type="EMBL" id="MEE4425142.1"/>
    </source>
</evidence>
<dbReference type="Proteomes" id="UP001307760">
    <property type="component" value="Unassembled WGS sequence"/>
</dbReference>
<feature type="compositionally biased region" description="Low complexity" evidence="2">
    <location>
        <begin position="298"/>
        <end position="307"/>
    </location>
</feature>
<evidence type="ECO:0000256" key="2">
    <source>
        <dbReference type="SAM" id="MobiDB-lite"/>
    </source>
</evidence>
<protein>
    <submittedName>
        <fullName evidence="4">Toxin glutamine deamidase domain-containing protein</fullName>
    </submittedName>
</protein>
<proteinExistence type="predicted"/>
<feature type="compositionally biased region" description="Basic and acidic residues" evidence="2">
    <location>
        <begin position="631"/>
        <end position="674"/>
    </location>
</feature>